<dbReference type="SUPFAM" id="SSF55347">
    <property type="entry name" value="Glyceraldehyde-3-phosphate dehydrogenase-like, C-terminal domain"/>
    <property type="match status" value="1"/>
</dbReference>
<dbReference type="Proteomes" id="UP000593566">
    <property type="component" value="Unassembled WGS sequence"/>
</dbReference>
<feature type="domain" description="Gfo/Idh/MocA-like oxidoreductase C-terminal" evidence="2">
    <location>
        <begin position="186"/>
        <end position="250"/>
    </location>
</feature>
<dbReference type="PANTHER" id="PTHR43377:SF12">
    <property type="entry name" value="BINDING ROSSMANN FOLD OXIDOREDUCTASE, PUTATIVE (AFU_ORTHOLOGUE AFUA_3G11840)-RELATED"/>
    <property type="match status" value="1"/>
</dbReference>
<evidence type="ECO:0000313" key="4">
    <source>
        <dbReference type="Proteomes" id="UP000593566"/>
    </source>
</evidence>
<name>A0A8H6FEX7_9LECA</name>
<organism evidence="3 4">
    <name type="scientific">Letharia lupina</name>
    <dbReference type="NCBI Taxonomy" id="560253"/>
    <lineage>
        <taxon>Eukaryota</taxon>
        <taxon>Fungi</taxon>
        <taxon>Dikarya</taxon>
        <taxon>Ascomycota</taxon>
        <taxon>Pezizomycotina</taxon>
        <taxon>Lecanoromycetes</taxon>
        <taxon>OSLEUM clade</taxon>
        <taxon>Lecanoromycetidae</taxon>
        <taxon>Lecanorales</taxon>
        <taxon>Lecanorineae</taxon>
        <taxon>Parmeliaceae</taxon>
        <taxon>Letharia</taxon>
    </lineage>
</organism>
<feature type="domain" description="Gfo/Idh/MocA-like oxidoreductase N-terminal" evidence="1">
    <location>
        <begin position="25"/>
        <end position="155"/>
    </location>
</feature>
<evidence type="ECO:0000259" key="1">
    <source>
        <dbReference type="Pfam" id="PF01408"/>
    </source>
</evidence>
<gene>
    <name evidence="3" type="ORF">HO133_009832</name>
</gene>
<dbReference type="InterPro" id="IPR036291">
    <property type="entry name" value="NAD(P)-bd_dom_sf"/>
</dbReference>
<dbReference type="Gene3D" id="3.40.50.720">
    <property type="entry name" value="NAD(P)-binding Rossmann-like Domain"/>
    <property type="match status" value="1"/>
</dbReference>
<evidence type="ECO:0000313" key="3">
    <source>
        <dbReference type="EMBL" id="KAF6225830.1"/>
    </source>
</evidence>
<dbReference type="RefSeq" id="XP_037154539.1">
    <property type="nucleotide sequence ID" value="XM_037300691.1"/>
</dbReference>
<dbReference type="Gene3D" id="3.30.360.10">
    <property type="entry name" value="Dihydrodipicolinate Reductase, domain 2"/>
    <property type="match status" value="2"/>
</dbReference>
<accession>A0A8H6FEX7</accession>
<dbReference type="AlphaFoldDB" id="A0A8H6FEX7"/>
<dbReference type="Pfam" id="PF02894">
    <property type="entry name" value="GFO_IDH_MocA_C"/>
    <property type="match status" value="1"/>
</dbReference>
<dbReference type="Pfam" id="PF01408">
    <property type="entry name" value="GFO_IDH_MocA"/>
    <property type="match status" value="1"/>
</dbReference>
<proteinExistence type="predicted"/>
<dbReference type="InterPro" id="IPR004104">
    <property type="entry name" value="Gfo/Idh/MocA-like_OxRdtase_C"/>
</dbReference>
<protein>
    <submittedName>
        <fullName evidence="3">Uncharacterized protein</fullName>
    </submittedName>
</protein>
<keyword evidence="4" id="KW-1185">Reference proteome</keyword>
<dbReference type="PANTHER" id="PTHR43377">
    <property type="entry name" value="BILIVERDIN REDUCTASE A"/>
    <property type="match status" value="1"/>
</dbReference>
<dbReference type="GO" id="GO:0000166">
    <property type="term" value="F:nucleotide binding"/>
    <property type="evidence" value="ECO:0007669"/>
    <property type="project" value="InterPro"/>
</dbReference>
<evidence type="ECO:0000259" key="2">
    <source>
        <dbReference type="Pfam" id="PF02894"/>
    </source>
</evidence>
<dbReference type="SUPFAM" id="SSF51735">
    <property type="entry name" value="NAD(P)-binding Rossmann-fold domains"/>
    <property type="match status" value="1"/>
</dbReference>
<dbReference type="EMBL" id="JACCJB010000007">
    <property type="protein sequence ID" value="KAF6225830.1"/>
    <property type="molecule type" value="Genomic_DNA"/>
</dbReference>
<sequence>MALVNGHSGGSIPPDLIQESRPLSFLIIGAGSRGNAYATAISENHTINGYVGAIAEPITGKRHSFWRKYVSGRKEPRPGEVFETWQEFLDYELDRRNRKEKSEPVLKGVDGVFVCVLDEMHAEIITTLAPLHLHIMSEKPLATTLQDCLKIYRSLKPPGGEPDRAIFSIGHVLRYSPHNMLLRQLLLEDEVIGDVLSIEHTEPVGYWHFSHSYVRGNWRKESMGPSLLTKSCHDIDLLLWLLCSPPASSTNPPHLPSSVSSSGSLLYFKRSRKPALAGNATNCLSCPAEPECLYSAKKIYVQDRLAKGIAGWPVNIVAPEIEDLMGQGEKGTAMRMLEAELARDYDTSTPQSEIDGKRWFGRCVWEADNSVCDDQVVTMTWEETPLPLNGSKGIESRLRGRGAKVATFHMVASTEKQCERRGRIYGTKGEIEYDSKAIRVYDFASEHAQIHHPHQPGGGHGGGDAGLVQQFVKACEAVRTQEMNVAEAQRVHIGCTLDDVIRSHAMVFAAEEARSGKKVVDWAEWWVANVEETMDEMGKKNLDPDIGSST</sequence>
<dbReference type="InterPro" id="IPR000683">
    <property type="entry name" value="Gfo/Idh/MocA-like_OxRdtase_N"/>
</dbReference>
<reference evidence="3 4" key="1">
    <citation type="journal article" date="2020" name="Genomics">
        <title>Complete, high-quality genomes from long-read metagenomic sequencing of two wolf lichen thalli reveals enigmatic genome architecture.</title>
        <authorList>
            <person name="McKenzie S.K."/>
            <person name="Walston R.F."/>
            <person name="Allen J.L."/>
        </authorList>
    </citation>
    <scope>NUCLEOTIDE SEQUENCE [LARGE SCALE GENOMIC DNA]</scope>
    <source>
        <strain evidence="3">WasteWater1</strain>
    </source>
</reference>
<dbReference type="GeneID" id="59338227"/>
<comment type="caution">
    <text evidence="3">The sequence shown here is derived from an EMBL/GenBank/DDBJ whole genome shotgun (WGS) entry which is preliminary data.</text>
</comment>
<dbReference type="InterPro" id="IPR051450">
    <property type="entry name" value="Gfo/Idh/MocA_Oxidoreductases"/>
</dbReference>